<dbReference type="OrthoDB" id="4508018at2759"/>
<accession>A0A1V6NVV7</accession>
<feature type="compositionally biased region" description="Polar residues" evidence="1">
    <location>
        <begin position="131"/>
        <end position="151"/>
    </location>
</feature>
<feature type="compositionally biased region" description="Low complexity" evidence="1">
    <location>
        <begin position="161"/>
        <end position="177"/>
    </location>
</feature>
<dbReference type="Proteomes" id="UP000191522">
    <property type="component" value="Unassembled WGS sequence"/>
</dbReference>
<feature type="region of interest" description="Disordered" evidence="1">
    <location>
        <begin position="54"/>
        <end position="76"/>
    </location>
</feature>
<protein>
    <submittedName>
        <fullName evidence="2">Uncharacterized protein</fullName>
    </submittedName>
</protein>
<sequence>MSFLAGLCGCFTRNASPLSRPEMQTSDAQALTRNGVQTGSFVLSDEGNFIRAAGPGVRGGNGHGLGRVGPPSDSDDGGYASVVPLPQYTPRPMSIHEKTLETNMRDPAMSSGSGYGHDEKSRNVYDEEITSDGSSVISYPSSYGNTSTATRETPPPPYSPRQSAVLRRSRSVSISSAMGIALSQPPIARVHGWQSGGPPSEADDRSIRRHRRVSWESR</sequence>
<feature type="compositionally biased region" description="Gly residues" evidence="1">
    <location>
        <begin position="56"/>
        <end position="67"/>
    </location>
</feature>
<gene>
    <name evidence="2" type="ORF">PENDEC_c030G05019</name>
</gene>
<evidence type="ECO:0000256" key="1">
    <source>
        <dbReference type="SAM" id="MobiDB-lite"/>
    </source>
</evidence>
<name>A0A1V6NVV7_PENDC</name>
<feature type="region of interest" description="Disordered" evidence="1">
    <location>
        <begin position="129"/>
        <end position="218"/>
    </location>
</feature>
<dbReference type="EMBL" id="MDYL01000030">
    <property type="protein sequence ID" value="OQD68841.1"/>
    <property type="molecule type" value="Genomic_DNA"/>
</dbReference>
<reference evidence="3" key="1">
    <citation type="journal article" date="2017" name="Nat. Microbiol.">
        <title>Global analysis of biosynthetic gene clusters reveals vast potential of secondary metabolite production in Penicillium species.</title>
        <authorList>
            <person name="Nielsen J.C."/>
            <person name="Grijseels S."/>
            <person name="Prigent S."/>
            <person name="Ji B."/>
            <person name="Dainat J."/>
            <person name="Nielsen K.F."/>
            <person name="Frisvad J.C."/>
            <person name="Workman M."/>
            <person name="Nielsen J."/>
        </authorList>
    </citation>
    <scope>NUCLEOTIDE SEQUENCE [LARGE SCALE GENOMIC DNA]</scope>
    <source>
        <strain evidence="3">IBT 11843</strain>
    </source>
</reference>
<proteinExistence type="predicted"/>
<evidence type="ECO:0000313" key="2">
    <source>
        <dbReference type="EMBL" id="OQD68841.1"/>
    </source>
</evidence>
<evidence type="ECO:0000313" key="3">
    <source>
        <dbReference type="Proteomes" id="UP000191522"/>
    </source>
</evidence>
<dbReference type="AlphaFoldDB" id="A0A1V6NVV7"/>
<comment type="caution">
    <text evidence="2">The sequence shown here is derived from an EMBL/GenBank/DDBJ whole genome shotgun (WGS) entry which is preliminary data.</text>
</comment>
<organism evidence="2 3">
    <name type="scientific">Penicillium decumbens</name>
    <dbReference type="NCBI Taxonomy" id="69771"/>
    <lineage>
        <taxon>Eukaryota</taxon>
        <taxon>Fungi</taxon>
        <taxon>Dikarya</taxon>
        <taxon>Ascomycota</taxon>
        <taxon>Pezizomycotina</taxon>
        <taxon>Eurotiomycetes</taxon>
        <taxon>Eurotiomycetidae</taxon>
        <taxon>Eurotiales</taxon>
        <taxon>Aspergillaceae</taxon>
        <taxon>Penicillium</taxon>
    </lineage>
</organism>
<dbReference type="OMA" id="DRSIRRH"/>
<keyword evidence="3" id="KW-1185">Reference proteome</keyword>
<dbReference type="STRING" id="69771.A0A1V6NVV7"/>